<gene>
    <name evidence="2" type="ORF">CSKR_202149</name>
</gene>
<keyword evidence="3" id="KW-1185">Reference proteome</keyword>
<dbReference type="EMBL" id="NIRI02000077">
    <property type="protein sequence ID" value="KAG5441330.1"/>
    <property type="molecule type" value="Genomic_DNA"/>
</dbReference>
<evidence type="ECO:0000313" key="2">
    <source>
        <dbReference type="EMBL" id="KAG5441330.1"/>
    </source>
</evidence>
<dbReference type="OrthoDB" id="10280435at2759"/>
<accession>A0A8T1LWR6</accession>
<comment type="caution">
    <text evidence="2">The sequence shown here is derived from an EMBL/GenBank/DDBJ whole genome shotgun (WGS) entry which is preliminary data.</text>
</comment>
<evidence type="ECO:0008006" key="4">
    <source>
        <dbReference type="Google" id="ProtNLM"/>
    </source>
</evidence>
<name>A0A8T1LWR6_CLOSI</name>
<evidence type="ECO:0000256" key="1">
    <source>
        <dbReference type="SAM" id="SignalP"/>
    </source>
</evidence>
<sequence>MWLPWIVCFLASVCVGYRSASLEETSCPPHICEDRKDLVQSRAYPKRHVLFPRVGRQSIHWPRPETTYSEYGL</sequence>
<reference evidence="2 3" key="2">
    <citation type="journal article" date="2021" name="Genomics">
        <title>High-quality reference genome for Clonorchis sinensis.</title>
        <authorList>
            <person name="Young N.D."/>
            <person name="Stroehlein A.J."/>
            <person name="Kinkar L."/>
            <person name="Wang T."/>
            <person name="Sohn W.M."/>
            <person name="Chang B.C.H."/>
            <person name="Kaur P."/>
            <person name="Weisz D."/>
            <person name="Dudchenko O."/>
            <person name="Aiden E.L."/>
            <person name="Korhonen P.K."/>
            <person name="Gasser R.B."/>
        </authorList>
    </citation>
    <scope>NUCLEOTIDE SEQUENCE [LARGE SCALE GENOMIC DNA]</scope>
    <source>
        <strain evidence="2">Cs-k2</strain>
    </source>
</reference>
<organism evidence="2 3">
    <name type="scientific">Clonorchis sinensis</name>
    <name type="common">Chinese liver fluke</name>
    <dbReference type="NCBI Taxonomy" id="79923"/>
    <lineage>
        <taxon>Eukaryota</taxon>
        <taxon>Metazoa</taxon>
        <taxon>Spiralia</taxon>
        <taxon>Lophotrochozoa</taxon>
        <taxon>Platyhelminthes</taxon>
        <taxon>Trematoda</taxon>
        <taxon>Digenea</taxon>
        <taxon>Opisthorchiida</taxon>
        <taxon>Opisthorchiata</taxon>
        <taxon>Opisthorchiidae</taxon>
        <taxon>Clonorchis</taxon>
    </lineage>
</organism>
<feature type="signal peptide" evidence="1">
    <location>
        <begin position="1"/>
        <end position="20"/>
    </location>
</feature>
<protein>
    <recommendedName>
        <fullName evidence="4">Secreted protein</fullName>
    </recommendedName>
</protein>
<dbReference type="AlphaFoldDB" id="A0A8T1LWR6"/>
<evidence type="ECO:0000313" key="3">
    <source>
        <dbReference type="Proteomes" id="UP000286415"/>
    </source>
</evidence>
<keyword evidence="1" id="KW-0732">Signal</keyword>
<feature type="chain" id="PRO_5035818647" description="Secreted protein" evidence="1">
    <location>
        <begin position="21"/>
        <end position="73"/>
    </location>
</feature>
<proteinExistence type="predicted"/>
<reference evidence="2 3" key="1">
    <citation type="journal article" date="2018" name="Biotechnol. Adv.">
        <title>Improved genomic resources and new bioinformatic workflow for the carcinogenic parasite Clonorchis sinensis: Biotechnological implications.</title>
        <authorList>
            <person name="Wang D."/>
            <person name="Korhonen P.K."/>
            <person name="Gasser R.B."/>
            <person name="Young N.D."/>
        </authorList>
    </citation>
    <scope>NUCLEOTIDE SEQUENCE [LARGE SCALE GENOMIC DNA]</scope>
    <source>
        <strain evidence="2">Cs-k2</strain>
    </source>
</reference>
<dbReference type="Proteomes" id="UP000286415">
    <property type="component" value="Unassembled WGS sequence"/>
</dbReference>